<sequence>MTWEPEENCAGAKDVLEEYFQSVGGKPKYSAPTNKRSRQSNVSSTPGTAKKKKTTSSNESPAPAEEPKWKPPAGSWEDEIQAIDTIEKTDKGLICYIQWANGKKSQHEVHTVYKKAPQRMLKFYEQHLVFKETGSGNNLYKDDE</sequence>
<dbReference type="SUPFAM" id="SSF54160">
    <property type="entry name" value="Chromo domain-like"/>
    <property type="match status" value="1"/>
</dbReference>
<dbReference type="Proteomes" id="UP000267821">
    <property type="component" value="Unassembled WGS sequence"/>
</dbReference>
<evidence type="ECO:0000313" key="6">
    <source>
        <dbReference type="EMBL" id="RPB29527.1"/>
    </source>
</evidence>
<feature type="domain" description="Chromo shadow" evidence="5">
    <location>
        <begin position="70"/>
        <end position="133"/>
    </location>
</feature>
<dbReference type="InterPro" id="IPR008251">
    <property type="entry name" value="Chromo_shadow_dom"/>
</dbReference>
<reference evidence="6 7" key="1">
    <citation type="journal article" date="2018" name="Nat. Ecol. Evol.">
        <title>Pezizomycetes genomes reveal the molecular basis of ectomycorrhizal truffle lifestyle.</title>
        <authorList>
            <person name="Murat C."/>
            <person name="Payen T."/>
            <person name="Noel B."/>
            <person name="Kuo A."/>
            <person name="Morin E."/>
            <person name="Chen J."/>
            <person name="Kohler A."/>
            <person name="Krizsan K."/>
            <person name="Balestrini R."/>
            <person name="Da Silva C."/>
            <person name="Montanini B."/>
            <person name="Hainaut M."/>
            <person name="Levati E."/>
            <person name="Barry K.W."/>
            <person name="Belfiori B."/>
            <person name="Cichocki N."/>
            <person name="Clum A."/>
            <person name="Dockter R.B."/>
            <person name="Fauchery L."/>
            <person name="Guy J."/>
            <person name="Iotti M."/>
            <person name="Le Tacon F."/>
            <person name="Lindquist E.A."/>
            <person name="Lipzen A."/>
            <person name="Malagnac F."/>
            <person name="Mello A."/>
            <person name="Molinier V."/>
            <person name="Miyauchi S."/>
            <person name="Poulain J."/>
            <person name="Riccioni C."/>
            <person name="Rubini A."/>
            <person name="Sitrit Y."/>
            <person name="Splivallo R."/>
            <person name="Traeger S."/>
            <person name="Wang M."/>
            <person name="Zifcakova L."/>
            <person name="Wipf D."/>
            <person name="Zambonelli A."/>
            <person name="Paolocci F."/>
            <person name="Nowrousian M."/>
            <person name="Ottonello S."/>
            <person name="Baldrian P."/>
            <person name="Spatafora J.W."/>
            <person name="Henrissat B."/>
            <person name="Nagy L.G."/>
            <person name="Aury J.M."/>
            <person name="Wincker P."/>
            <person name="Grigoriev I.V."/>
            <person name="Bonfante P."/>
            <person name="Martin F.M."/>
        </authorList>
    </citation>
    <scope>NUCLEOTIDE SEQUENCE [LARGE SCALE GENOMIC DNA]</scope>
    <source>
        <strain evidence="6 7">ATCC MYA-4762</strain>
    </source>
</reference>
<dbReference type="Pfam" id="PF01393">
    <property type="entry name" value="Chromo_shadow"/>
    <property type="match status" value="1"/>
</dbReference>
<comment type="subcellular location">
    <subcellularLocation>
        <location evidence="1">Nucleus</location>
    </subcellularLocation>
</comment>
<gene>
    <name evidence="6" type="ORF">L211DRAFT_832234</name>
</gene>
<evidence type="ECO:0000256" key="2">
    <source>
        <dbReference type="ARBA" id="ARBA00011353"/>
    </source>
</evidence>
<dbReference type="SMART" id="SM00300">
    <property type="entry name" value="ChSh"/>
    <property type="match status" value="1"/>
</dbReference>
<feature type="region of interest" description="Disordered" evidence="4">
    <location>
        <begin position="24"/>
        <end position="75"/>
    </location>
</feature>
<protein>
    <recommendedName>
        <fullName evidence="5">Chromo shadow domain-containing protein</fullName>
    </recommendedName>
</protein>
<accession>A0A3N4M3D5</accession>
<dbReference type="EMBL" id="ML121527">
    <property type="protein sequence ID" value="RPB29527.1"/>
    <property type="molecule type" value="Genomic_DNA"/>
</dbReference>
<evidence type="ECO:0000313" key="7">
    <source>
        <dbReference type="Proteomes" id="UP000267821"/>
    </source>
</evidence>
<dbReference type="InterPro" id="IPR016197">
    <property type="entry name" value="Chromo-like_dom_sf"/>
</dbReference>
<evidence type="ECO:0000259" key="5">
    <source>
        <dbReference type="SMART" id="SM00300"/>
    </source>
</evidence>
<dbReference type="Gene3D" id="2.40.50.40">
    <property type="match status" value="1"/>
</dbReference>
<evidence type="ECO:0000256" key="3">
    <source>
        <dbReference type="ARBA" id="ARBA00023242"/>
    </source>
</evidence>
<organism evidence="6 7">
    <name type="scientific">Terfezia boudieri ATCC MYA-4762</name>
    <dbReference type="NCBI Taxonomy" id="1051890"/>
    <lineage>
        <taxon>Eukaryota</taxon>
        <taxon>Fungi</taxon>
        <taxon>Dikarya</taxon>
        <taxon>Ascomycota</taxon>
        <taxon>Pezizomycotina</taxon>
        <taxon>Pezizomycetes</taxon>
        <taxon>Pezizales</taxon>
        <taxon>Pezizaceae</taxon>
        <taxon>Terfezia</taxon>
    </lineage>
</organism>
<dbReference type="GO" id="GO:0005634">
    <property type="term" value="C:nucleus"/>
    <property type="evidence" value="ECO:0007669"/>
    <property type="project" value="UniProtKB-SubCell"/>
</dbReference>
<keyword evidence="3" id="KW-0539">Nucleus</keyword>
<dbReference type="AlphaFoldDB" id="A0A3N4M3D5"/>
<feature type="compositionally biased region" description="Polar residues" evidence="4">
    <location>
        <begin position="31"/>
        <end position="47"/>
    </location>
</feature>
<name>A0A3N4M3D5_9PEZI</name>
<dbReference type="CDD" id="cd00024">
    <property type="entry name" value="CD_CSD"/>
    <property type="match status" value="1"/>
</dbReference>
<comment type="subunit">
    <text evidence="2">Component of the NuA4 histone acetyltransferase complex.</text>
</comment>
<dbReference type="STRING" id="1051890.A0A3N4M3D5"/>
<dbReference type="InParanoid" id="A0A3N4M3D5"/>
<evidence type="ECO:0000256" key="1">
    <source>
        <dbReference type="ARBA" id="ARBA00004123"/>
    </source>
</evidence>
<dbReference type="OrthoDB" id="433924at2759"/>
<keyword evidence="7" id="KW-1185">Reference proteome</keyword>
<proteinExistence type="predicted"/>
<evidence type="ECO:0000256" key="4">
    <source>
        <dbReference type="SAM" id="MobiDB-lite"/>
    </source>
</evidence>